<dbReference type="AlphaFoldDB" id="A0A090MGC9"/>
<reference evidence="1" key="1">
    <citation type="submission" date="2013-05" db="EMBL/GenBank/DDBJ databases">
        <title>Draft genome sequences of six wheat associated Fusarium spp. isolates.</title>
        <authorList>
            <person name="Moolhuijzen P.M."/>
            <person name="Manners J.M."/>
            <person name="Wilcox S."/>
            <person name="Bellgard M.I."/>
            <person name="Gardiner D.M."/>
        </authorList>
    </citation>
    <scope>NUCLEOTIDE SEQUENCE</scope>
    <source>
        <strain evidence="1">CS3069</strain>
    </source>
</reference>
<evidence type="ECO:0000313" key="1">
    <source>
        <dbReference type="EMBL" id="CEG04705.1"/>
    </source>
</evidence>
<organism evidence="1">
    <name type="scientific">Fusarium clavum</name>
    <dbReference type="NCBI Taxonomy" id="2594811"/>
    <lineage>
        <taxon>Eukaryota</taxon>
        <taxon>Fungi</taxon>
        <taxon>Dikarya</taxon>
        <taxon>Ascomycota</taxon>
        <taxon>Pezizomycotina</taxon>
        <taxon>Sordariomycetes</taxon>
        <taxon>Hypocreomycetidae</taxon>
        <taxon>Hypocreales</taxon>
        <taxon>Nectriaceae</taxon>
        <taxon>Fusarium</taxon>
        <taxon>Fusarium incarnatum-equiseti species complex</taxon>
    </lineage>
</organism>
<dbReference type="EMBL" id="CBMI010001884">
    <property type="protein sequence ID" value="CEG04705.1"/>
    <property type="molecule type" value="Genomic_DNA"/>
</dbReference>
<protein>
    <submittedName>
        <fullName evidence="1">WGS project CBMI000000000 data, contig CS3069_c001886</fullName>
    </submittedName>
</protein>
<proteinExistence type="predicted"/>
<accession>A0A090MGC9</accession>
<sequence>MAIGRNAPRYQTMAGLYPKSKSLQGYLCEYFIIITKLCHQSVTWTRKSALARLSATISDPQMKTFKDELDLWSSAIKEEANVLLNQMVAEEAKHNSIFRSVTTARFNASAHQRKIERQTQFLDACSQYDYSVER</sequence>
<gene>
    <name evidence="1" type="ORF">BN850_0070830</name>
</gene>
<comment type="caution">
    <text evidence="1">The sequence shown here is derived from an EMBL/GenBank/DDBJ whole genome shotgun (WGS) entry which is preliminary data.</text>
</comment>
<name>A0A090MGC9_9HYPO</name>